<dbReference type="InterPro" id="IPR029060">
    <property type="entry name" value="PIN-like_dom_sf"/>
</dbReference>
<evidence type="ECO:0000313" key="3">
    <source>
        <dbReference type="Proteomes" id="UP000763641"/>
    </source>
</evidence>
<dbReference type="InterPro" id="IPR002716">
    <property type="entry name" value="PIN_dom"/>
</dbReference>
<sequence>MILVDTSIWIDHLRSNQKPLVEALRTGLVLCHPFVIGELALGSLRDRAMVLAMLSELPQAAVAGTEEVLIFLEHHHLFGLGIGYIDAHLLASIRLTPNCQLWTRDRRLGDAADRLELRWHSG</sequence>
<dbReference type="RefSeq" id="WP_204195904.1">
    <property type="nucleotide sequence ID" value="NZ_JAFEMC010000001.1"/>
</dbReference>
<feature type="domain" description="PIN" evidence="1">
    <location>
        <begin position="2"/>
        <end position="112"/>
    </location>
</feature>
<dbReference type="Proteomes" id="UP000763641">
    <property type="component" value="Unassembled WGS sequence"/>
</dbReference>
<dbReference type="Pfam" id="PF01850">
    <property type="entry name" value="PIN"/>
    <property type="match status" value="1"/>
</dbReference>
<evidence type="ECO:0000259" key="1">
    <source>
        <dbReference type="Pfam" id="PF01850"/>
    </source>
</evidence>
<proteinExistence type="predicted"/>
<dbReference type="Gene3D" id="3.40.50.1010">
    <property type="entry name" value="5'-nuclease"/>
    <property type="match status" value="1"/>
</dbReference>
<organism evidence="2 3">
    <name type="scientific">Sphingomonas longa</name>
    <dbReference type="NCBI Taxonomy" id="2778730"/>
    <lineage>
        <taxon>Bacteria</taxon>
        <taxon>Pseudomonadati</taxon>
        <taxon>Pseudomonadota</taxon>
        <taxon>Alphaproteobacteria</taxon>
        <taxon>Sphingomonadales</taxon>
        <taxon>Sphingomonadaceae</taxon>
        <taxon>Sphingomonas</taxon>
    </lineage>
</organism>
<dbReference type="SUPFAM" id="SSF88723">
    <property type="entry name" value="PIN domain-like"/>
    <property type="match status" value="1"/>
</dbReference>
<accession>A0ABS2D4E1</accession>
<protein>
    <recommendedName>
        <fullName evidence="1">PIN domain-containing protein</fullName>
    </recommendedName>
</protein>
<dbReference type="EMBL" id="JAFEMC010000001">
    <property type="protein sequence ID" value="MBM6575785.1"/>
    <property type="molecule type" value="Genomic_DNA"/>
</dbReference>
<keyword evidence="3" id="KW-1185">Reference proteome</keyword>
<comment type="caution">
    <text evidence="2">The sequence shown here is derived from an EMBL/GenBank/DDBJ whole genome shotgun (WGS) entry which is preliminary data.</text>
</comment>
<evidence type="ECO:0000313" key="2">
    <source>
        <dbReference type="EMBL" id="MBM6575785.1"/>
    </source>
</evidence>
<reference evidence="2 3" key="1">
    <citation type="submission" date="2020-12" db="EMBL/GenBank/DDBJ databases">
        <title>Sphingomonas sp.</title>
        <authorList>
            <person name="Kim M.K."/>
        </authorList>
    </citation>
    <scope>NUCLEOTIDE SEQUENCE [LARGE SCALE GENOMIC DNA]</scope>
    <source>
        <strain evidence="2 3">BT552</strain>
    </source>
</reference>
<gene>
    <name evidence="2" type="ORF">ILT43_05330</name>
</gene>
<name>A0ABS2D4E1_9SPHN</name>